<organism evidence="3 4">
    <name type="scientific">Fodinicola feengrottensis</name>
    <dbReference type="NCBI Taxonomy" id="435914"/>
    <lineage>
        <taxon>Bacteria</taxon>
        <taxon>Bacillati</taxon>
        <taxon>Actinomycetota</taxon>
        <taxon>Actinomycetes</taxon>
        <taxon>Mycobacteriales</taxon>
        <taxon>Fodinicola</taxon>
    </lineage>
</organism>
<keyword evidence="4" id="KW-1185">Reference proteome</keyword>
<gene>
    <name evidence="3" type="ORF">GCM10009765_06070</name>
</gene>
<dbReference type="Gene3D" id="3.90.70.10">
    <property type="entry name" value="Cysteine proteinases"/>
    <property type="match status" value="1"/>
</dbReference>
<evidence type="ECO:0000313" key="4">
    <source>
        <dbReference type="Proteomes" id="UP001500618"/>
    </source>
</evidence>
<reference evidence="3 4" key="1">
    <citation type="journal article" date="2019" name="Int. J. Syst. Evol. Microbiol.">
        <title>The Global Catalogue of Microorganisms (GCM) 10K type strain sequencing project: providing services to taxonomists for standard genome sequencing and annotation.</title>
        <authorList>
            <consortium name="The Broad Institute Genomics Platform"/>
            <consortium name="The Broad Institute Genome Sequencing Center for Infectious Disease"/>
            <person name="Wu L."/>
            <person name="Ma J."/>
        </authorList>
    </citation>
    <scope>NUCLEOTIDE SEQUENCE [LARGE SCALE GENOMIC DNA]</scope>
    <source>
        <strain evidence="3 4">JCM 14718</strain>
    </source>
</reference>
<evidence type="ECO:0000256" key="1">
    <source>
        <dbReference type="SAM" id="SignalP"/>
    </source>
</evidence>
<feature type="domain" description="Peptidase C1A papain C-terminal" evidence="2">
    <location>
        <begin position="80"/>
        <end position="265"/>
    </location>
</feature>
<dbReference type="Proteomes" id="UP001500618">
    <property type="component" value="Unassembled WGS sequence"/>
</dbReference>
<dbReference type="SUPFAM" id="SSF54001">
    <property type="entry name" value="Cysteine proteinases"/>
    <property type="match status" value="1"/>
</dbReference>
<dbReference type="InterPro" id="IPR038765">
    <property type="entry name" value="Papain-like_cys_pep_sf"/>
</dbReference>
<evidence type="ECO:0000259" key="2">
    <source>
        <dbReference type="Pfam" id="PF00112"/>
    </source>
</evidence>
<comment type="caution">
    <text evidence="3">The sequence shown here is derived from an EMBL/GenBank/DDBJ whole genome shotgun (WGS) entry which is preliminary data.</text>
</comment>
<feature type="chain" id="PRO_5045390251" evidence="1">
    <location>
        <begin position="29"/>
        <end position="285"/>
    </location>
</feature>
<protein>
    <submittedName>
        <fullName evidence="3">C1 family peptidase</fullName>
    </submittedName>
</protein>
<feature type="signal peptide" evidence="1">
    <location>
        <begin position="1"/>
        <end position="28"/>
    </location>
</feature>
<accession>A0ABN2FTW1</accession>
<dbReference type="EMBL" id="BAAANY010000002">
    <property type="protein sequence ID" value="GAA1659499.1"/>
    <property type="molecule type" value="Genomic_DNA"/>
</dbReference>
<keyword evidence="1" id="KW-0732">Signal</keyword>
<proteinExistence type="predicted"/>
<dbReference type="RefSeq" id="WP_163567466.1">
    <property type="nucleotide sequence ID" value="NZ_BAAANY010000002.1"/>
</dbReference>
<evidence type="ECO:0000313" key="3">
    <source>
        <dbReference type="EMBL" id="GAA1659499.1"/>
    </source>
</evidence>
<name>A0ABN2FTW1_9ACTN</name>
<dbReference type="Pfam" id="PF00112">
    <property type="entry name" value="Peptidase_C1"/>
    <property type="match status" value="1"/>
</dbReference>
<sequence>MRSYALRTIAVVGTAACLSLGSATVAAAAPAPNQSARHGLGLRLDQPAAPSRHTGLPVLPSKSASVPTSYSLSQYAISPGDQGQVGSCVAWSTMHSGYGILMNEQGISGSPMAPMYIYAQIAQGDDEGTNGNVALDLADSQGVDTASDYWQGDFDYTTQPDSNERANAIHYKLSGYNTLSTGSGLKSAVQQSISQGMPVSVGLPVHNSFMDLDAQSASDYSYMPGQNDPVAGGHEMAVIAYNSQGVTLENSWGTNWGNSGYVNVSWTFLTRYVDEAYALGKITQS</sequence>
<dbReference type="InterPro" id="IPR000668">
    <property type="entry name" value="Peptidase_C1A_C"/>
</dbReference>
<dbReference type="CDD" id="cd02619">
    <property type="entry name" value="Peptidase_C1"/>
    <property type="match status" value="1"/>
</dbReference>